<accession>W8JXJ6</accession>
<evidence type="ECO:0000313" key="8">
    <source>
        <dbReference type="EMBL" id="ANB71784.1"/>
    </source>
</evidence>
<organism evidence="8 10">
    <name type="scientific">Paraburkholderia phytofirmans OLGA172</name>
    <dbReference type="NCBI Taxonomy" id="1417228"/>
    <lineage>
        <taxon>Bacteria</taxon>
        <taxon>Pseudomonadati</taxon>
        <taxon>Pseudomonadota</taxon>
        <taxon>Betaproteobacteria</taxon>
        <taxon>Burkholderiales</taxon>
        <taxon>Burkholderiaceae</taxon>
        <taxon>Paraburkholderia</taxon>
    </lineage>
</organism>
<dbReference type="STRING" id="1804984.AYM40_04900"/>
<dbReference type="GO" id="GO:0006310">
    <property type="term" value="P:DNA recombination"/>
    <property type="evidence" value="ECO:0007669"/>
    <property type="project" value="UniProtKB-KW"/>
</dbReference>
<evidence type="ECO:0000259" key="6">
    <source>
        <dbReference type="PROSITE" id="PS51900"/>
    </source>
</evidence>
<dbReference type="InterPro" id="IPR011010">
    <property type="entry name" value="DNA_brk_join_enz"/>
</dbReference>
<evidence type="ECO:0000313" key="7">
    <source>
        <dbReference type="EMBL" id="AHK61082.1"/>
    </source>
</evidence>
<keyword evidence="10" id="KW-1185">Reference proteome</keyword>
<proteinExistence type="predicted"/>
<reference evidence="8 10" key="2">
    <citation type="journal article" date="2016" name="Gene">
        <title>PacBio SMRT assembly of a complex multi-replicon genome reveals chlorocatechol degradative operon in a region of genome plasticity.</title>
        <authorList>
            <person name="Ricker N."/>
            <person name="Shen S.Y."/>
            <person name="Goordial J."/>
            <person name="Jin S."/>
            <person name="Fulthorpe R.R."/>
        </authorList>
    </citation>
    <scope>NUCLEOTIDE SEQUENCE [LARGE SCALE GENOMIC DNA]</scope>
    <source>
        <strain evidence="8 10">OLGA172</strain>
    </source>
</reference>
<dbReference type="Gene3D" id="1.10.150.130">
    <property type="match status" value="2"/>
</dbReference>
<keyword evidence="3" id="KW-0233">DNA recombination</keyword>
<dbReference type="InterPro" id="IPR044068">
    <property type="entry name" value="CB"/>
</dbReference>
<keyword evidence="1" id="KW-0229">DNA integration</keyword>
<dbReference type="CDD" id="cd01188">
    <property type="entry name" value="INT_RitA_C_like"/>
    <property type="match status" value="1"/>
</dbReference>
<evidence type="ECO:0000256" key="4">
    <source>
        <dbReference type="PROSITE-ProRule" id="PRU01248"/>
    </source>
</evidence>
<dbReference type="InterPro" id="IPR002104">
    <property type="entry name" value="Integrase_catalytic"/>
</dbReference>
<dbReference type="AlphaFoldDB" id="A0A160FI66"/>
<dbReference type="PANTHER" id="PTHR30349">
    <property type="entry name" value="PHAGE INTEGRASE-RELATED"/>
    <property type="match status" value="1"/>
</dbReference>
<dbReference type="KEGG" id="buz:AYM40_29230"/>
<evidence type="ECO:0000256" key="3">
    <source>
        <dbReference type="ARBA" id="ARBA00023172"/>
    </source>
</evidence>
<dbReference type="Proteomes" id="UP000076852">
    <property type="component" value="Chromosome 1"/>
</dbReference>
<name>A0A160FI66_9BURK</name>
<evidence type="ECO:0000313" key="9">
    <source>
        <dbReference type="EMBL" id="ANB76331.1"/>
    </source>
</evidence>
<feature type="domain" description="Core-binding (CB)" evidence="6">
    <location>
        <begin position="12"/>
        <end position="94"/>
    </location>
</feature>
<feature type="domain" description="Tyr recombinase" evidence="5">
    <location>
        <begin position="217"/>
        <end position="401"/>
    </location>
</feature>
<dbReference type="OrthoDB" id="662444at2"/>
<evidence type="ECO:0000259" key="5">
    <source>
        <dbReference type="PROSITE" id="PS51898"/>
    </source>
</evidence>
<protein>
    <submittedName>
        <fullName evidence="8">Integrase</fullName>
    </submittedName>
    <submittedName>
        <fullName evidence="7">Site-specific recombinase XerD</fullName>
    </submittedName>
</protein>
<dbReference type="Proteomes" id="UP000076852">
    <property type="component" value="Chromosome 2"/>
</dbReference>
<dbReference type="SUPFAM" id="SSF56349">
    <property type="entry name" value="DNA breaking-rejoining enzymes"/>
    <property type="match status" value="1"/>
</dbReference>
<dbReference type="EMBL" id="CP014579">
    <property type="protein sequence ID" value="ANB76331.1"/>
    <property type="molecule type" value="Genomic_DNA"/>
</dbReference>
<dbReference type="PANTHER" id="PTHR30349:SF90">
    <property type="entry name" value="TYROSINE RECOMBINASE XERD"/>
    <property type="match status" value="1"/>
</dbReference>
<dbReference type="GO" id="GO:0003677">
    <property type="term" value="F:DNA binding"/>
    <property type="evidence" value="ECO:0007669"/>
    <property type="project" value="UniProtKB-UniRule"/>
</dbReference>
<evidence type="ECO:0000256" key="1">
    <source>
        <dbReference type="ARBA" id="ARBA00022908"/>
    </source>
</evidence>
<dbReference type="Pfam" id="PF00589">
    <property type="entry name" value="Phage_integrase"/>
    <property type="match status" value="1"/>
</dbReference>
<evidence type="ECO:0000313" key="10">
    <source>
        <dbReference type="Proteomes" id="UP000076852"/>
    </source>
</evidence>
<accession>A0A160FI66</accession>
<reference evidence="7" key="1">
    <citation type="submission" date="2013-11" db="EMBL/GenBank/DDBJ databases">
        <title>RIT element and chlorocatechol degradative operon in a soil isolate from a pristine environment.</title>
        <authorList>
            <person name="Fulthorpe R."/>
            <person name="Ricker N."/>
            <person name="Jacqueline G."/>
        </authorList>
    </citation>
    <scope>NUCLEOTIDE SEQUENCE</scope>
    <source>
        <strain evidence="7">OLGA172</strain>
    </source>
</reference>
<dbReference type="PROSITE" id="PS51900">
    <property type="entry name" value="CB"/>
    <property type="match status" value="2"/>
</dbReference>
<dbReference type="InterPro" id="IPR050090">
    <property type="entry name" value="Tyrosine_recombinase_XerCD"/>
</dbReference>
<gene>
    <name evidence="8" type="ORF">AYM40_04900</name>
    <name evidence="9" type="ORF">AYM40_29230</name>
</gene>
<feature type="domain" description="Core-binding (CB)" evidence="6">
    <location>
        <begin position="108"/>
        <end position="194"/>
    </location>
</feature>
<keyword evidence="2 4" id="KW-0238">DNA-binding</keyword>
<dbReference type="GO" id="GO:0015074">
    <property type="term" value="P:DNA integration"/>
    <property type="evidence" value="ECO:0007669"/>
    <property type="project" value="UniProtKB-KW"/>
</dbReference>
<dbReference type="EMBL" id="CP014578">
    <property type="protein sequence ID" value="ANB71784.1"/>
    <property type="molecule type" value="Genomic_DNA"/>
</dbReference>
<sequence>MKAIHTVSASGGLPARHIDTFLDRLRTARYSEVTLLKKRRVLSAFSRWMKSTNVGLVDLDESATACFTERLTDAPEARVQFELAVLRSFLAYLRDEAIVLSSTLGDQSAITHIYERYLDYLRQDRGLAKNSVLVYGPFIRDFLNSQDVGDGDILPDAFDAMTIRNHILTRSKGRSAEYTRLMTVALRSFCHFLFLHGETARDLYESVPSVRKWRQSTVPTFLTPEQEEVLIATADRSTPRGSRDYAVLLLLARLGLRAGEIVALELGDIHWRSGELVVHGKGQMVEHLPLPSEVGEAIAMYLRDDRGASASRRVFLRMWAPRVGLAGPAAIGHIVRLAFARAGFRPACRGAAHLFRHGLATTMIRHGASIAEIAEVLRHRSQDSTAIYAKVAFEDLRRVARPWPTTGGAI</sequence>
<dbReference type="Gene3D" id="1.10.443.10">
    <property type="entry name" value="Intergrase catalytic core"/>
    <property type="match status" value="1"/>
</dbReference>
<dbReference type="InterPro" id="IPR013762">
    <property type="entry name" value="Integrase-like_cat_sf"/>
</dbReference>
<dbReference type="PROSITE" id="PS51898">
    <property type="entry name" value="TYR_RECOMBINASE"/>
    <property type="match status" value="1"/>
</dbReference>
<evidence type="ECO:0000256" key="2">
    <source>
        <dbReference type="ARBA" id="ARBA00023125"/>
    </source>
</evidence>
<dbReference type="KEGG" id="buz:AYM40_04900"/>
<dbReference type="InterPro" id="IPR010998">
    <property type="entry name" value="Integrase_recombinase_N"/>
</dbReference>
<dbReference type="EMBL" id="KF916051">
    <property type="protein sequence ID" value="AHK61082.1"/>
    <property type="molecule type" value="Genomic_DNA"/>
</dbReference>